<keyword evidence="2" id="KW-1185">Reference proteome</keyword>
<organism evidence="1 2">
    <name type="scientific">Meganyctiphanes norvegica</name>
    <name type="common">Northern krill</name>
    <name type="synonym">Thysanopoda norvegica</name>
    <dbReference type="NCBI Taxonomy" id="48144"/>
    <lineage>
        <taxon>Eukaryota</taxon>
        <taxon>Metazoa</taxon>
        <taxon>Ecdysozoa</taxon>
        <taxon>Arthropoda</taxon>
        <taxon>Crustacea</taxon>
        <taxon>Multicrustacea</taxon>
        <taxon>Malacostraca</taxon>
        <taxon>Eumalacostraca</taxon>
        <taxon>Eucarida</taxon>
        <taxon>Euphausiacea</taxon>
        <taxon>Euphausiidae</taxon>
        <taxon>Meganyctiphanes</taxon>
    </lineage>
</organism>
<proteinExistence type="predicted"/>
<sequence length="147" mass="16403">MATKSQCLLVIYVLFFIMCNNEFLWVSAGKADTFGDRMGRAASSPEALAWLKYQMALIRGERHSTLGLAWGKIRYTTTPISSSYETTTLVPTQNTLTSYSSTSNNSTTLVHTSSSTEFHLHENKLPNISTHNVLNTTRINSDSFNNK</sequence>
<gene>
    <name evidence="1" type="ORF">MNOR_LOCUS13658</name>
</gene>
<protein>
    <submittedName>
        <fullName evidence="1">Uncharacterized protein</fullName>
    </submittedName>
</protein>
<comment type="caution">
    <text evidence="1">The sequence shown here is derived from an EMBL/GenBank/DDBJ whole genome shotgun (WGS) entry which is preliminary data.</text>
</comment>
<dbReference type="Proteomes" id="UP001497623">
    <property type="component" value="Unassembled WGS sequence"/>
</dbReference>
<dbReference type="AlphaFoldDB" id="A0AAV2QLL2"/>
<accession>A0AAV2QLL2</accession>
<reference evidence="1 2" key="1">
    <citation type="submission" date="2024-05" db="EMBL/GenBank/DDBJ databases">
        <authorList>
            <person name="Wallberg A."/>
        </authorList>
    </citation>
    <scope>NUCLEOTIDE SEQUENCE [LARGE SCALE GENOMIC DNA]</scope>
</reference>
<dbReference type="EMBL" id="CAXKWB010007900">
    <property type="protein sequence ID" value="CAL4088909.1"/>
    <property type="molecule type" value="Genomic_DNA"/>
</dbReference>
<feature type="non-terminal residue" evidence="1">
    <location>
        <position position="147"/>
    </location>
</feature>
<evidence type="ECO:0000313" key="2">
    <source>
        <dbReference type="Proteomes" id="UP001497623"/>
    </source>
</evidence>
<evidence type="ECO:0000313" key="1">
    <source>
        <dbReference type="EMBL" id="CAL4088909.1"/>
    </source>
</evidence>
<name>A0AAV2QLL2_MEGNR</name>